<keyword evidence="10 11" id="KW-0472">Membrane</keyword>
<comment type="cofactor">
    <cofactor evidence="1">
        <name>heme b</name>
        <dbReference type="ChEBI" id="CHEBI:60344"/>
    </cofactor>
</comment>
<dbReference type="Proteomes" id="UP000269721">
    <property type="component" value="Unassembled WGS sequence"/>
</dbReference>
<evidence type="ECO:0000313" key="13">
    <source>
        <dbReference type="EMBL" id="RKO84879.1"/>
    </source>
</evidence>
<dbReference type="InterPro" id="IPR043205">
    <property type="entry name" value="CYB561/CYBRD1-like"/>
</dbReference>
<evidence type="ECO:0000256" key="4">
    <source>
        <dbReference type="ARBA" id="ARBA00022617"/>
    </source>
</evidence>
<proteinExistence type="predicted"/>
<evidence type="ECO:0000256" key="6">
    <source>
        <dbReference type="ARBA" id="ARBA00022723"/>
    </source>
</evidence>
<dbReference type="PROSITE" id="PS50939">
    <property type="entry name" value="CYTOCHROME_B561"/>
    <property type="match status" value="1"/>
</dbReference>
<keyword evidence="7" id="KW-0249">Electron transport</keyword>
<dbReference type="PANTHER" id="PTHR10106:SF0">
    <property type="entry name" value="LD36721P"/>
    <property type="match status" value="1"/>
</dbReference>
<reference evidence="14" key="1">
    <citation type="journal article" date="2018" name="Nat. Microbiol.">
        <title>Leveraging single-cell genomics to expand the fungal tree of life.</title>
        <authorList>
            <person name="Ahrendt S.R."/>
            <person name="Quandt C.A."/>
            <person name="Ciobanu D."/>
            <person name="Clum A."/>
            <person name="Salamov A."/>
            <person name="Andreopoulos B."/>
            <person name="Cheng J.F."/>
            <person name="Woyke T."/>
            <person name="Pelin A."/>
            <person name="Henrissat B."/>
            <person name="Reynolds N.K."/>
            <person name="Benny G.L."/>
            <person name="Smith M.E."/>
            <person name="James T.Y."/>
            <person name="Grigoriev I.V."/>
        </authorList>
    </citation>
    <scope>NUCLEOTIDE SEQUENCE [LARGE SCALE GENOMIC DNA]</scope>
</reference>
<evidence type="ECO:0000256" key="9">
    <source>
        <dbReference type="ARBA" id="ARBA00023004"/>
    </source>
</evidence>
<name>A0A4P9VYL0_9FUNG</name>
<feature type="transmembrane region" description="Helical" evidence="11">
    <location>
        <begin position="69"/>
        <end position="91"/>
    </location>
</feature>
<evidence type="ECO:0000256" key="5">
    <source>
        <dbReference type="ARBA" id="ARBA00022692"/>
    </source>
</evidence>
<protein>
    <submittedName>
        <fullName evidence="13">Eukaryotic cytochrome b561-domain-containing protein</fullName>
    </submittedName>
</protein>
<feature type="domain" description="Cytochrome b561" evidence="12">
    <location>
        <begin position="33"/>
        <end position="239"/>
    </location>
</feature>
<evidence type="ECO:0000313" key="14">
    <source>
        <dbReference type="Proteomes" id="UP000269721"/>
    </source>
</evidence>
<feature type="transmembrane region" description="Helical" evidence="11">
    <location>
        <begin position="103"/>
        <end position="124"/>
    </location>
</feature>
<evidence type="ECO:0000259" key="12">
    <source>
        <dbReference type="PROSITE" id="PS50939"/>
    </source>
</evidence>
<keyword evidence="14" id="KW-1185">Reference proteome</keyword>
<dbReference type="CDD" id="cd08554">
    <property type="entry name" value="Cyt_b561"/>
    <property type="match status" value="1"/>
</dbReference>
<dbReference type="GO" id="GO:0016020">
    <property type="term" value="C:membrane"/>
    <property type="evidence" value="ECO:0007669"/>
    <property type="project" value="UniProtKB-SubCell"/>
</dbReference>
<dbReference type="GO" id="GO:0046872">
    <property type="term" value="F:metal ion binding"/>
    <property type="evidence" value="ECO:0007669"/>
    <property type="project" value="UniProtKB-KW"/>
</dbReference>
<dbReference type="SMART" id="SM00665">
    <property type="entry name" value="B561"/>
    <property type="match status" value="1"/>
</dbReference>
<gene>
    <name evidence="13" type="ORF">BDK51DRAFT_34769</name>
</gene>
<keyword evidence="6" id="KW-0479">Metal-binding</keyword>
<evidence type="ECO:0000256" key="3">
    <source>
        <dbReference type="ARBA" id="ARBA00022448"/>
    </source>
</evidence>
<feature type="transmembrane region" description="Helical" evidence="11">
    <location>
        <begin position="28"/>
        <end position="49"/>
    </location>
</feature>
<organism evidence="13 14">
    <name type="scientific">Blyttiomyces helicus</name>
    <dbReference type="NCBI Taxonomy" id="388810"/>
    <lineage>
        <taxon>Eukaryota</taxon>
        <taxon>Fungi</taxon>
        <taxon>Fungi incertae sedis</taxon>
        <taxon>Chytridiomycota</taxon>
        <taxon>Chytridiomycota incertae sedis</taxon>
        <taxon>Chytridiomycetes</taxon>
        <taxon>Chytridiomycetes incertae sedis</taxon>
        <taxon>Blyttiomyces</taxon>
    </lineage>
</organism>
<comment type="subcellular location">
    <subcellularLocation>
        <location evidence="2">Membrane</location>
        <topology evidence="2">Multi-pass membrane protein</topology>
    </subcellularLocation>
</comment>
<keyword evidence="3" id="KW-0813">Transport</keyword>
<evidence type="ECO:0000256" key="2">
    <source>
        <dbReference type="ARBA" id="ARBA00004141"/>
    </source>
</evidence>
<dbReference type="OrthoDB" id="907479at2759"/>
<keyword evidence="8 11" id="KW-1133">Transmembrane helix</keyword>
<evidence type="ECO:0000256" key="8">
    <source>
        <dbReference type="ARBA" id="ARBA00022989"/>
    </source>
</evidence>
<sequence length="262" mass="27866">MTKSVESVDTINVAESSAERRRWTASTVLAALAPRATMIAFGAILILWINRAEGGIGVSANNVFGYHALLMGLFTVGFTQEALLAYSAPLWGPFVPSRTVIKFFHSTLHFLGIVCCVCGLVAAAKDKSDAGTPVVFPNYTLFSAHSWVGVAALTLWALQFIGGFVLYLFATLEVKKKASKYHKFLGSVVYAALLATCAMGLEDAQQSDLSGSTPPFNFTADLAANATGAITGYLPDSDLSRYAASGSVLLVVCGLFTFLNRV</sequence>
<keyword evidence="9" id="KW-0408">Iron</keyword>
<dbReference type="EMBL" id="KZ999641">
    <property type="protein sequence ID" value="RKO84879.1"/>
    <property type="molecule type" value="Genomic_DNA"/>
</dbReference>
<dbReference type="PANTHER" id="PTHR10106">
    <property type="entry name" value="CYTOCHROME B561-RELATED"/>
    <property type="match status" value="1"/>
</dbReference>
<dbReference type="GO" id="GO:0016491">
    <property type="term" value="F:oxidoreductase activity"/>
    <property type="evidence" value="ECO:0007669"/>
    <property type="project" value="InterPro"/>
</dbReference>
<keyword evidence="4" id="KW-0349">Heme</keyword>
<evidence type="ECO:0000256" key="1">
    <source>
        <dbReference type="ARBA" id="ARBA00001970"/>
    </source>
</evidence>
<evidence type="ECO:0000256" key="7">
    <source>
        <dbReference type="ARBA" id="ARBA00022982"/>
    </source>
</evidence>
<dbReference type="AlphaFoldDB" id="A0A4P9VYL0"/>
<dbReference type="Gene3D" id="1.20.120.1770">
    <property type="match status" value="1"/>
</dbReference>
<evidence type="ECO:0000256" key="10">
    <source>
        <dbReference type="ARBA" id="ARBA00023136"/>
    </source>
</evidence>
<dbReference type="Pfam" id="PF03188">
    <property type="entry name" value="Cytochrom_B561"/>
    <property type="match status" value="1"/>
</dbReference>
<evidence type="ECO:0000256" key="11">
    <source>
        <dbReference type="SAM" id="Phobius"/>
    </source>
</evidence>
<accession>A0A4P9VYL0</accession>
<feature type="transmembrane region" description="Helical" evidence="11">
    <location>
        <begin position="144"/>
        <end position="169"/>
    </location>
</feature>
<dbReference type="InterPro" id="IPR006593">
    <property type="entry name" value="Cyt_b561/ferric_Rdtase_TM"/>
</dbReference>
<keyword evidence="5 11" id="KW-0812">Transmembrane</keyword>
<feature type="transmembrane region" description="Helical" evidence="11">
    <location>
        <begin position="181"/>
        <end position="201"/>
    </location>
</feature>
<feature type="transmembrane region" description="Helical" evidence="11">
    <location>
        <begin position="242"/>
        <end position="259"/>
    </location>
</feature>